<dbReference type="InterPro" id="IPR036610">
    <property type="entry name" value="PEBP-like_sf"/>
</dbReference>
<gene>
    <name evidence="1" type="ORF">BJN34_23345</name>
</gene>
<proteinExistence type="predicted"/>
<dbReference type="Pfam" id="PF01161">
    <property type="entry name" value="PBP"/>
    <property type="match status" value="1"/>
</dbReference>
<sequence>MRAWTKHPWVLRWAGLLMRGRHAGEQTLACRRPALAVLPATIELRGPGYANGEAMSRSAAGDGVGENRSPALMWEGVPPEATHWLLLVEDPDVPLARPIAHALCWGPAAIRQLPEGCLTPATCPDGVTLGVNGLGNAQYDGPRPLPGHGPHRYVFQLFALTAAPPVADNDRLLRWLDGNAIATGCLIGVFQRDWRGRVINPPAEARKGSGQSVL</sequence>
<dbReference type="RefSeq" id="WP_164704931.1">
    <property type="nucleotide sequence ID" value="NZ_CP017758.1"/>
</dbReference>
<dbReference type="CDD" id="cd00865">
    <property type="entry name" value="PEBP_bact_arch"/>
    <property type="match status" value="1"/>
</dbReference>
<accession>A0A1U9UW61</accession>
<dbReference type="Gene3D" id="3.90.280.10">
    <property type="entry name" value="PEBP-like"/>
    <property type="match status" value="1"/>
</dbReference>
<dbReference type="AlphaFoldDB" id="A0A1U9UW61"/>
<reference evidence="2" key="1">
    <citation type="submission" date="2017-02" db="EMBL/GenBank/DDBJ databases">
        <title>Complete genome sequence of Cupriavidus necator strain NH9, a 3-chlorobenzoate degrader.</title>
        <authorList>
            <person name="Moriuchi R."/>
            <person name="Dohra H."/>
            <person name="Ogawa N."/>
        </authorList>
    </citation>
    <scope>NUCLEOTIDE SEQUENCE [LARGE SCALE GENOMIC DNA]</scope>
    <source>
        <strain evidence="2">NH9</strain>
    </source>
</reference>
<dbReference type="KEGG" id="cuh:BJN34_23345"/>
<evidence type="ECO:0000313" key="1">
    <source>
        <dbReference type="EMBL" id="AQV96799.1"/>
    </source>
</evidence>
<evidence type="ECO:0000313" key="2">
    <source>
        <dbReference type="Proteomes" id="UP000189627"/>
    </source>
</evidence>
<protein>
    <submittedName>
        <fullName evidence="1">YbhB/YbcL family Raf kinase inhibitor-like protein</fullName>
    </submittedName>
</protein>
<dbReference type="SUPFAM" id="SSF49777">
    <property type="entry name" value="PEBP-like"/>
    <property type="match status" value="1"/>
</dbReference>
<organism evidence="1 2">
    <name type="scientific">Cupriavidus necator</name>
    <name type="common">Alcaligenes eutrophus</name>
    <name type="synonym">Ralstonia eutropha</name>
    <dbReference type="NCBI Taxonomy" id="106590"/>
    <lineage>
        <taxon>Bacteria</taxon>
        <taxon>Pseudomonadati</taxon>
        <taxon>Pseudomonadota</taxon>
        <taxon>Betaproteobacteria</taxon>
        <taxon>Burkholderiales</taxon>
        <taxon>Burkholderiaceae</taxon>
        <taxon>Cupriavidus</taxon>
    </lineage>
</organism>
<dbReference type="EMBL" id="CP017758">
    <property type="protein sequence ID" value="AQV96799.1"/>
    <property type="molecule type" value="Genomic_DNA"/>
</dbReference>
<dbReference type="Proteomes" id="UP000189627">
    <property type="component" value="Chromosome 2"/>
</dbReference>
<name>A0A1U9UW61_CUPNE</name>
<dbReference type="InterPro" id="IPR008914">
    <property type="entry name" value="PEBP"/>
</dbReference>
<dbReference type="InterPro" id="IPR005247">
    <property type="entry name" value="YbhB_YbcL/LppC-like"/>
</dbReference>